<name>A0A4U7JBI9_9FIRM</name>
<dbReference type="EMBL" id="CP061336">
    <property type="protein sequence ID" value="QNU65823.1"/>
    <property type="molecule type" value="Genomic_DNA"/>
</dbReference>
<organism evidence="1 2">
    <name type="scientific">Ruminiclostridium herbifermentans</name>
    <dbReference type="NCBI Taxonomy" id="2488810"/>
    <lineage>
        <taxon>Bacteria</taxon>
        <taxon>Bacillati</taxon>
        <taxon>Bacillota</taxon>
        <taxon>Clostridia</taxon>
        <taxon>Eubacteriales</taxon>
        <taxon>Oscillospiraceae</taxon>
        <taxon>Ruminiclostridium</taxon>
    </lineage>
</organism>
<dbReference type="Proteomes" id="UP000306409">
    <property type="component" value="Chromosome"/>
</dbReference>
<protein>
    <submittedName>
        <fullName evidence="1">Sigma-70 family RNA polymerase sigma factor</fullName>
    </submittedName>
</protein>
<dbReference type="OrthoDB" id="2471618at2"/>
<proteinExistence type="predicted"/>
<dbReference type="Gene3D" id="1.20.140.160">
    <property type="match status" value="1"/>
</dbReference>
<keyword evidence="2" id="KW-1185">Reference proteome</keyword>
<evidence type="ECO:0000313" key="2">
    <source>
        <dbReference type="Proteomes" id="UP000306409"/>
    </source>
</evidence>
<evidence type="ECO:0000313" key="1">
    <source>
        <dbReference type="EMBL" id="QNU65823.1"/>
    </source>
</evidence>
<dbReference type="InterPro" id="IPR013324">
    <property type="entry name" value="RNA_pol_sigma_r3/r4-like"/>
</dbReference>
<accession>A0A4U7JBI9</accession>
<sequence>METNDDITVENCRKLLRRAAWRIQYKSRIKQIREHQMLFEEQASEIGFEAEIISKIFVESLLNTIPWEKCRYILEKTIIYGMTEKEVAKQLNITQQGVNKWKKKGLDLLRETIQNLEIQ</sequence>
<dbReference type="KEGG" id="rher:EHE19_013065"/>
<gene>
    <name evidence="1" type="ORF">EHE19_013065</name>
</gene>
<dbReference type="AlphaFoldDB" id="A0A4U7JBI9"/>
<dbReference type="SUPFAM" id="SSF88659">
    <property type="entry name" value="Sigma3 and sigma4 domains of RNA polymerase sigma factors"/>
    <property type="match status" value="1"/>
</dbReference>
<dbReference type="RefSeq" id="WP_137698294.1">
    <property type="nucleotide sequence ID" value="NZ_CP061336.1"/>
</dbReference>
<reference evidence="1 2" key="1">
    <citation type="submission" date="2020-09" db="EMBL/GenBank/DDBJ databases">
        <title>Characterization and genome sequencing of Ruminiclostridium sp. nov. MA18.</title>
        <authorList>
            <person name="Rettenmaier R."/>
            <person name="Kowollik M.-L."/>
            <person name="Liebl W."/>
            <person name="Zverlov V."/>
        </authorList>
    </citation>
    <scope>NUCLEOTIDE SEQUENCE [LARGE SCALE GENOMIC DNA]</scope>
    <source>
        <strain evidence="1 2">MA18</strain>
    </source>
</reference>